<reference evidence="1" key="1">
    <citation type="submission" date="2022-07" db="EMBL/GenBank/DDBJ databases">
        <title>Genome Sequence of Lecanicillium saksenae.</title>
        <authorList>
            <person name="Buettner E."/>
        </authorList>
    </citation>
    <scope>NUCLEOTIDE SEQUENCE</scope>
    <source>
        <strain evidence="1">VT-O1</strain>
    </source>
</reference>
<evidence type="ECO:0000313" key="2">
    <source>
        <dbReference type="Proteomes" id="UP001148737"/>
    </source>
</evidence>
<name>A0ACC1QMC9_9HYPO</name>
<comment type="caution">
    <text evidence="1">The sequence shown here is derived from an EMBL/GenBank/DDBJ whole genome shotgun (WGS) entry which is preliminary data.</text>
</comment>
<accession>A0ACC1QMC9</accession>
<dbReference type="Proteomes" id="UP001148737">
    <property type="component" value="Unassembled WGS sequence"/>
</dbReference>
<dbReference type="EMBL" id="JANAKD010001143">
    <property type="protein sequence ID" value="KAJ3482859.1"/>
    <property type="molecule type" value="Genomic_DNA"/>
</dbReference>
<proteinExistence type="predicted"/>
<gene>
    <name evidence="1" type="ORF">NLG97_g7459</name>
</gene>
<keyword evidence="2" id="KW-1185">Reference proteome</keyword>
<evidence type="ECO:0000313" key="1">
    <source>
        <dbReference type="EMBL" id="KAJ3482859.1"/>
    </source>
</evidence>
<sequence>MPSDKPRLYLALYARGGAGYHWALIVGPKQEDRTTRGVRYHAKQQLMQWHYDEVEIPTAATNMILVRMLAAKILKMERVEAILRSVPVRPNVPGWTCRSWVTEAYEKLRNDSKALGPCPDWETLSETALWYVNKKTEEHRYDGQAPHGQFSTWQVATYDMIERKEVIP</sequence>
<organism evidence="1 2">
    <name type="scientific">Lecanicillium saksenae</name>
    <dbReference type="NCBI Taxonomy" id="468837"/>
    <lineage>
        <taxon>Eukaryota</taxon>
        <taxon>Fungi</taxon>
        <taxon>Dikarya</taxon>
        <taxon>Ascomycota</taxon>
        <taxon>Pezizomycotina</taxon>
        <taxon>Sordariomycetes</taxon>
        <taxon>Hypocreomycetidae</taxon>
        <taxon>Hypocreales</taxon>
        <taxon>Cordycipitaceae</taxon>
        <taxon>Lecanicillium</taxon>
    </lineage>
</organism>
<protein>
    <submittedName>
        <fullName evidence="1">Uncharacterized protein</fullName>
    </submittedName>
</protein>